<reference evidence="3" key="1">
    <citation type="submission" date="2020-10" db="EMBL/GenBank/DDBJ databases">
        <authorList>
            <person name="Kikuchi T."/>
        </authorList>
    </citation>
    <scope>NUCLEOTIDE SEQUENCE</scope>
    <source>
        <strain evidence="3">NKZ352</strain>
    </source>
</reference>
<evidence type="ECO:0000256" key="1">
    <source>
        <dbReference type="ARBA" id="ARBA00023242"/>
    </source>
</evidence>
<dbReference type="Proteomes" id="UP000835052">
    <property type="component" value="Unassembled WGS sequence"/>
</dbReference>
<organism evidence="3 4">
    <name type="scientific">Caenorhabditis auriculariae</name>
    <dbReference type="NCBI Taxonomy" id="2777116"/>
    <lineage>
        <taxon>Eukaryota</taxon>
        <taxon>Metazoa</taxon>
        <taxon>Ecdysozoa</taxon>
        <taxon>Nematoda</taxon>
        <taxon>Chromadorea</taxon>
        <taxon>Rhabditida</taxon>
        <taxon>Rhabditina</taxon>
        <taxon>Rhabditomorpha</taxon>
        <taxon>Rhabditoidea</taxon>
        <taxon>Rhabditidae</taxon>
        <taxon>Peloderinae</taxon>
        <taxon>Caenorhabditis</taxon>
    </lineage>
</organism>
<feature type="region of interest" description="Disordered" evidence="2">
    <location>
        <begin position="470"/>
        <end position="533"/>
    </location>
</feature>
<dbReference type="GO" id="GO:0060962">
    <property type="term" value="P:regulation of ribosomal protein gene transcription by RNA polymerase II"/>
    <property type="evidence" value="ECO:0007669"/>
    <property type="project" value="InterPro"/>
</dbReference>
<evidence type="ECO:0000313" key="4">
    <source>
        <dbReference type="Proteomes" id="UP000835052"/>
    </source>
</evidence>
<proteinExistence type="predicted"/>
<dbReference type="GO" id="GO:0005634">
    <property type="term" value="C:nucleus"/>
    <property type="evidence" value="ECO:0007669"/>
    <property type="project" value="TreeGrafter"/>
</dbReference>
<keyword evidence="1" id="KW-0539">Nucleus</keyword>
<feature type="region of interest" description="Disordered" evidence="2">
    <location>
        <begin position="1"/>
        <end position="37"/>
    </location>
</feature>
<name>A0A8S1HRE7_9PELO</name>
<evidence type="ECO:0000256" key="2">
    <source>
        <dbReference type="SAM" id="MobiDB-lite"/>
    </source>
</evidence>
<protein>
    <submittedName>
        <fullName evidence="3">Uncharacterized protein</fullName>
    </submittedName>
</protein>
<gene>
    <name evidence="3" type="ORF">CAUJ_LOCUS15015</name>
</gene>
<dbReference type="PANTHER" id="PTHR21712">
    <property type="entry name" value="PRE-RRNA-PROCESSING PROTEIN FHL1"/>
    <property type="match status" value="1"/>
</dbReference>
<feature type="compositionally biased region" description="Polar residues" evidence="2">
    <location>
        <begin position="14"/>
        <end position="30"/>
    </location>
</feature>
<dbReference type="InterPro" id="IPR045178">
    <property type="entry name" value="Fhl1/FHA1"/>
</dbReference>
<dbReference type="EMBL" id="CAJGYM010000155">
    <property type="protein sequence ID" value="CAD6199111.1"/>
    <property type="molecule type" value="Genomic_DNA"/>
</dbReference>
<accession>A0A8S1HRE7</accession>
<dbReference type="PANTHER" id="PTHR21712:SF29">
    <property type="entry name" value="PRE-RRNA-PROCESSING PROTEIN FHL1"/>
    <property type="match status" value="1"/>
</dbReference>
<evidence type="ECO:0000313" key="3">
    <source>
        <dbReference type="EMBL" id="CAD6199111.1"/>
    </source>
</evidence>
<sequence length="533" mass="63098">MSDPMQNDLFGNQERGNQETNAESQSQNVSKKPPADIVPTLRPLLTLQRTFKSAALVEANKAFTEMSIRTDIELNTLRSLCLFCIEHLKELKGFDQFAHRINFQKVIPDLKGLASEMTYRLKEFGNDFIEKNASWKKIVDTLTGLAEKNGEYLIRRNIPSILKYLLIFGTLFMLNDFVARMAEPDYWDEQLRDLPMIDSGIGNGEEYLIPLRQTILRISCYFYRAMADLAVNLFRNRIQGPHDFFLKMAHFALNECQAILSICKSCHDRLDELTYDARFAHRVNMQAFVPDVFGLITDIKKGLEDFGMEQVEKHQGWMAVTDTLKMAGGKMLYTKISDKERMRLQEQQRLEQQQQQNPEEHQQQQQQQLQQQQQHQQQDPQQLQPLNLQQHQHQQLQHQQQQQQLHYQQQQLQHQQQQLHPLNLQQHPQMLHQQQHQQQQVHPLTLQQQHQLRQLQLQQLQLPHNFPRIPQQHQQQPQQHHQHHQPQQQQLQQQQQHQLQQQQLQQQQQQQQPQPQQPQQPQQGHLPQPENPK</sequence>
<dbReference type="AlphaFoldDB" id="A0A8S1HRE7"/>
<keyword evidence="4" id="KW-1185">Reference proteome</keyword>
<feature type="compositionally biased region" description="Low complexity" evidence="2">
    <location>
        <begin position="350"/>
        <end position="382"/>
    </location>
</feature>
<comment type="caution">
    <text evidence="3">The sequence shown here is derived from an EMBL/GenBank/DDBJ whole genome shotgun (WGS) entry which is preliminary data.</text>
</comment>
<feature type="region of interest" description="Disordered" evidence="2">
    <location>
        <begin position="346"/>
        <end position="382"/>
    </location>
</feature>
<dbReference type="GO" id="GO:0043565">
    <property type="term" value="F:sequence-specific DNA binding"/>
    <property type="evidence" value="ECO:0007669"/>
    <property type="project" value="TreeGrafter"/>
</dbReference>